<evidence type="ECO:0000313" key="2">
    <source>
        <dbReference type="Proteomes" id="UP001206925"/>
    </source>
</evidence>
<dbReference type="EMBL" id="JAMZMK010010838">
    <property type="protein sequence ID" value="KAI7730114.1"/>
    <property type="molecule type" value="Genomic_DNA"/>
</dbReference>
<organism evidence="1 2">
    <name type="scientific">Ambrosia artemisiifolia</name>
    <name type="common">Common ragweed</name>
    <dbReference type="NCBI Taxonomy" id="4212"/>
    <lineage>
        <taxon>Eukaryota</taxon>
        <taxon>Viridiplantae</taxon>
        <taxon>Streptophyta</taxon>
        <taxon>Embryophyta</taxon>
        <taxon>Tracheophyta</taxon>
        <taxon>Spermatophyta</taxon>
        <taxon>Magnoliopsida</taxon>
        <taxon>eudicotyledons</taxon>
        <taxon>Gunneridae</taxon>
        <taxon>Pentapetalae</taxon>
        <taxon>asterids</taxon>
        <taxon>campanulids</taxon>
        <taxon>Asterales</taxon>
        <taxon>Asteraceae</taxon>
        <taxon>Asteroideae</taxon>
        <taxon>Heliantheae alliance</taxon>
        <taxon>Heliantheae</taxon>
        <taxon>Ambrosia</taxon>
    </lineage>
</organism>
<comment type="caution">
    <text evidence="1">The sequence shown here is derived from an EMBL/GenBank/DDBJ whole genome shotgun (WGS) entry which is preliminary data.</text>
</comment>
<protein>
    <submittedName>
        <fullName evidence="1">Uncharacterized protein</fullName>
    </submittedName>
</protein>
<dbReference type="Proteomes" id="UP001206925">
    <property type="component" value="Unassembled WGS sequence"/>
</dbReference>
<gene>
    <name evidence="1" type="ORF">M8C21_029371</name>
</gene>
<sequence>MHKLSQNLPKN</sequence>
<reference evidence="1" key="1">
    <citation type="submission" date="2022-06" db="EMBL/GenBank/DDBJ databases">
        <title>Uncovering the hologenomic basis of an extraordinary plant invasion.</title>
        <authorList>
            <person name="Bieker V.C."/>
            <person name="Martin M.D."/>
            <person name="Gilbert T."/>
            <person name="Hodgins K."/>
            <person name="Battlay P."/>
            <person name="Petersen B."/>
            <person name="Wilson J."/>
        </authorList>
    </citation>
    <scope>NUCLEOTIDE SEQUENCE</scope>
    <source>
        <strain evidence="1">AA19_3_7</strain>
        <tissue evidence="1">Leaf</tissue>
    </source>
</reference>
<name>A0AAD5BX99_AMBAR</name>
<accession>A0AAD5BX99</accession>
<proteinExistence type="predicted"/>
<evidence type="ECO:0000313" key="1">
    <source>
        <dbReference type="EMBL" id="KAI7730114.1"/>
    </source>
</evidence>
<keyword evidence="2" id="KW-1185">Reference proteome</keyword>